<dbReference type="Proteomes" id="UP000248329">
    <property type="component" value="Unassembled WGS sequence"/>
</dbReference>
<sequence length="1076" mass="122705">MRLNASTRDRQTCHLSGGVRMWINSVELKNIKSYKHAIIPFERGINGISGENGAGKTTILESVGFALFNYSPVKQNVKRYFLRKGAKSGEVRVNVVASDGLEYVVVKPISGEYRVLSQIGQLAVGTSDVLDWIVENLFDDKIRPQELASIFQNTVGVPQGTFTSAFRLTAAPRKKEFDRILKVDEYRTAFDNLSDVAKIVKNEIDDLDKRHHELKGSTANYGELKARFGHEIGRVSKIQREIDELTKHLAQLGIKKDDLGKKKESIDSIRLEIEKLERDVKDLEKHLVTAKKQLEEAIAAENVLEETKELKEEYLKSHNKLEGLEGEKKKRDRLNEQRLKQEGKIKQMELELEKKKTLSEELENHRKNLCEIEPLVKEQKEIEREIKNVEEQMRKIDSLQSDISDLKKKTVLFETLSNDLRRLEEARKEIEPLVKEQKEIEREIKSVEEQMREIESLQSDISDLKEKTVLFETLSSDLRRLEEARKEIEPLVKGAEELGRQKQMVAVKKSGTQERIKGIRKNKKETGETNQCPILEGVKCAAVTSFSDYFEEKLNVSQEELNRLKNELAGIENELKGLNDPEKRMNKNSSDISRITGQLSLLSDVKAMLQERDAKMKDHDSIFSQKYSSYLTDVPEDASLSVKIGKTMAIMEERVHGLNDPEKRMNENSSEVSRITGQLSLLSDVKAGLQERDAKMKDHDSIFSQKYSSYLTDVHEDAPLSVKIGKTMEVMEKQVQGLNDPDRQASKIDALMGAAKLELSRIKTEEGDLERENSALFDLKLGLSEFSDLDSREAEIRQTMSDCEPHYLKYLRNEKNAGKVALHRGRCDGVNSEISEKLKENDRLHKALTEQMSTFDDGVYELVKTKHEAGKIELGSKKAKHGEISGNLEGLTKDLEIVESLIMEKDKLRRECESKNEFLSYIEFIRSTLRDSAQLIAGKLIKNIGEEANRTYCEIINDYTQELRWTHDYAIIVTEHGEEKEFNQLSGGEQMGASLAVRFALLKILSGCDAVFLDEPTQNMDETRRERLSEQILNISGFKQIFVISHDDTFNEKYENVIRVEKIDGESRVVGGGVVS</sequence>
<organism evidence="1 2">
    <name type="scientific">Candidatus Methanogaster sp</name>
    <dbReference type="NCBI Taxonomy" id="3386292"/>
    <lineage>
        <taxon>Archaea</taxon>
        <taxon>Methanobacteriati</taxon>
        <taxon>Methanobacteriota</taxon>
        <taxon>Stenosarchaea group</taxon>
        <taxon>Methanomicrobia</taxon>
        <taxon>Methanosarcinales</taxon>
        <taxon>ANME-2 cluster</taxon>
        <taxon>Candidatus Methanogasteraceae</taxon>
        <taxon>Candidatus Methanogaster</taxon>
    </lineage>
</organism>
<reference evidence="1" key="1">
    <citation type="submission" date="2018-01" db="EMBL/GenBank/DDBJ databases">
        <authorList>
            <person name="Krukenberg V."/>
        </authorList>
    </citation>
    <scope>NUCLEOTIDE SEQUENCE</scope>
    <source>
        <strain evidence="1">E20ANME2</strain>
    </source>
</reference>
<accession>A0AC61L033</accession>
<name>A0AC61L033_9EURY</name>
<dbReference type="EMBL" id="PQXF01000038">
    <property type="protein sequence ID" value="PXF58332.1"/>
    <property type="molecule type" value="Genomic_DNA"/>
</dbReference>
<evidence type="ECO:0000313" key="2">
    <source>
        <dbReference type="Proteomes" id="UP000248329"/>
    </source>
</evidence>
<gene>
    <name evidence="1" type="ORF">C4B59_13465</name>
</gene>
<evidence type="ECO:0000313" key="1">
    <source>
        <dbReference type="EMBL" id="PXF58332.1"/>
    </source>
</evidence>
<protein>
    <submittedName>
        <fullName evidence="1">Uncharacterized protein</fullName>
    </submittedName>
</protein>
<comment type="caution">
    <text evidence="1">The sequence shown here is derived from an EMBL/GenBank/DDBJ whole genome shotgun (WGS) entry which is preliminary data.</text>
</comment>
<proteinExistence type="predicted"/>